<sequence length="210" mass="22284">MGKSEINIVISGVGGQGNVKAAQILGAAAIKAGYRVRISDVYGIAQRGGPVVSHIRIGEEIYGFLVEENKADIVLGFEPMEALRAVAKFLRVGGLVIVNTRPIYPVEVNIGKAAYPNIGEILSTISKVAGSVITLDATEVAKESGIPIASNIVMLGVLAGSGALPFEAELLRDAIKENIPRFLEENLRAFDAGFSIGKTRMGYKERTMAQ</sequence>
<evidence type="ECO:0000256" key="3">
    <source>
        <dbReference type="ARBA" id="ARBA00023002"/>
    </source>
</evidence>
<name>A0A523BI15_9CREN</name>
<comment type="catalytic activity">
    <reaction evidence="4">
        <text>indole-3-pyruvate + 2 oxidized [2Fe-2S]-[ferredoxin] + CoA = (indol-3-yl)acetyl-CoA + 2 reduced [2Fe-2S]-[ferredoxin] + CO2 + H(+)</text>
        <dbReference type="Rhea" id="RHEA:12645"/>
        <dbReference type="Rhea" id="RHEA-COMP:10000"/>
        <dbReference type="Rhea" id="RHEA-COMP:10001"/>
        <dbReference type="ChEBI" id="CHEBI:15378"/>
        <dbReference type="ChEBI" id="CHEBI:16526"/>
        <dbReference type="ChEBI" id="CHEBI:17640"/>
        <dbReference type="ChEBI" id="CHEBI:33737"/>
        <dbReference type="ChEBI" id="CHEBI:33738"/>
        <dbReference type="ChEBI" id="CHEBI:57271"/>
        <dbReference type="ChEBI" id="CHEBI:57287"/>
        <dbReference type="EC" id="1.2.7.8"/>
    </reaction>
</comment>
<evidence type="ECO:0000256" key="5">
    <source>
        <dbReference type="NCBIfam" id="TIGR03334"/>
    </source>
</evidence>
<dbReference type="AlphaFoldDB" id="A0A523BI15"/>
<protein>
    <recommendedName>
        <fullName evidence="5">Indolepyruvate ferredoxin oxidoreductase subunit beta</fullName>
        <ecNumber evidence="5">1.2.7.8</ecNumber>
    </recommendedName>
</protein>
<dbReference type="EMBL" id="QNVH01000002">
    <property type="protein sequence ID" value="TDA40150.1"/>
    <property type="molecule type" value="Genomic_DNA"/>
</dbReference>
<keyword evidence="3 7" id="KW-0560">Oxidoreductase</keyword>
<dbReference type="EC" id="1.2.7.8" evidence="5"/>
<dbReference type="Pfam" id="PF01558">
    <property type="entry name" value="POR"/>
    <property type="match status" value="1"/>
</dbReference>
<dbReference type="InterPro" id="IPR002869">
    <property type="entry name" value="Pyrv_flavodox_OxRed_cen"/>
</dbReference>
<dbReference type="SUPFAM" id="SSF53323">
    <property type="entry name" value="Pyruvate-ferredoxin oxidoreductase, PFOR, domain III"/>
    <property type="match status" value="1"/>
</dbReference>
<comment type="subunit">
    <text evidence="2">Heterodimer of the IorA and IorB subunits.</text>
</comment>
<dbReference type="PANTHER" id="PTHR43854">
    <property type="entry name" value="INDOLEPYRUVATE OXIDOREDUCTASE SUBUNIT IORB"/>
    <property type="match status" value="1"/>
</dbReference>
<dbReference type="InterPro" id="IPR019752">
    <property type="entry name" value="Pyrv/ketoisovalerate_OxRed_cat"/>
</dbReference>
<dbReference type="InterPro" id="IPR017719">
    <property type="entry name" value="Indolepyruvate_Fd_OxRdtase_bsu"/>
</dbReference>
<dbReference type="Gene3D" id="3.40.920.10">
    <property type="entry name" value="Pyruvate-ferredoxin oxidoreductase, PFOR, domain III"/>
    <property type="match status" value="1"/>
</dbReference>
<feature type="domain" description="Pyruvate/ketoisovalerate oxidoreductase catalytic" evidence="6">
    <location>
        <begin position="14"/>
        <end position="194"/>
    </location>
</feature>
<reference evidence="7 8" key="1">
    <citation type="journal article" date="2019" name="Nat. Microbiol.">
        <title>Expanding anaerobic alkane metabolism in the domain of Archaea.</title>
        <authorList>
            <person name="Wang Y."/>
            <person name="Wegener G."/>
            <person name="Hou J."/>
            <person name="Wang F."/>
            <person name="Xiao X."/>
        </authorList>
    </citation>
    <scope>NUCLEOTIDE SEQUENCE [LARGE SCALE GENOMIC DNA]</scope>
    <source>
        <strain evidence="7">WYZ-LMO10</strain>
    </source>
</reference>
<dbReference type="NCBIfam" id="TIGR03334">
    <property type="entry name" value="IOR_beta"/>
    <property type="match status" value="1"/>
</dbReference>
<evidence type="ECO:0000259" key="6">
    <source>
        <dbReference type="Pfam" id="PF01558"/>
    </source>
</evidence>
<comment type="function">
    <text evidence="1">Catalyzes the ferredoxin-dependent oxidative decarboxylation of arylpyruvates.</text>
</comment>
<accession>A0A523BI15</accession>
<dbReference type="PANTHER" id="PTHR43854:SF1">
    <property type="entry name" value="INDOLEPYRUVATE OXIDOREDUCTASE SUBUNIT IORB"/>
    <property type="match status" value="1"/>
</dbReference>
<evidence type="ECO:0000256" key="4">
    <source>
        <dbReference type="ARBA" id="ARBA00048332"/>
    </source>
</evidence>
<proteinExistence type="predicted"/>
<comment type="caution">
    <text evidence="7">The sequence shown here is derived from an EMBL/GenBank/DDBJ whole genome shotgun (WGS) entry which is preliminary data.</text>
</comment>
<evidence type="ECO:0000256" key="1">
    <source>
        <dbReference type="ARBA" id="ARBA00002995"/>
    </source>
</evidence>
<organism evidence="7 8">
    <name type="scientific">Thermoproteota archaeon</name>
    <dbReference type="NCBI Taxonomy" id="2056631"/>
    <lineage>
        <taxon>Archaea</taxon>
        <taxon>Thermoproteota</taxon>
    </lineage>
</organism>
<dbReference type="Proteomes" id="UP000315399">
    <property type="component" value="Unassembled WGS sequence"/>
</dbReference>
<dbReference type="GO" id="GO:0043805">
    <property type="term" value="F:indolepyruvate ferredoxin oxidoreductase activity"/>
    <property type="evidence" value="ECO:0007669"/>
    <property type="project" value="UniProtKB-EC"/>
</dbReference>
<evidence type="ECO:0000313" key="8">
    <source>
        <dbReference type="Proteomes" id="UP000315399"/>
    </source>
</evidence>
<dbReference type="InterPro" id="IPR052198">
    <property type="entry name" value="IorB_Oxidoreductase"/>
</dbReference>
<evidence type="ECO:0000313" key="7">
    <source>
        <dbReference type="EMBL" id="TDA40150.1"/>
    </source>
</evidence>
<gene>
    <name evidence="7" type="primary">iorB</name>
    <name evidence="7" type="ORF">DSO08_00480</name>
</gene>
<evidence type="ECO:0000256" key="2">
    <source>
        <dbReference type="ARBA" id="ARBA00011238"/>
    </source>
</evidence>